<gene>
    <name evidence="1" type="ORF">BSL82_09615</name>
</gene>
<organism evidence="1 2">
    <name type="scientific">Tardibacter chloracetimidivorans</name>
    <dbReference type="NCBI Taxonomy" id="1921510"/>
    <lineage>
        <taxon>Bacteria</taxon>
        <taxon>Pseudomonadati</taxon>
        <taxon>Pseudomonadota</taxon>
        <taxon>Alphaproteobacteria</taxon>
        <taxon>Sphingomonadales</taxon>
        <taxon>Sphingomonadaceae</taxon>
        <taxon>Tardibacter</taxon>
    </lineage>
</organism>
<evidence type="ECO:0000313" key="2">
    <source>
        <dbReference type="Proteomes" id="UP000182063"/>
    </source>
</evidence>
<dbReference type="STRING" id="1921510.BSL82_09615"/>
<name>A0A1L3ZV88_9SPHN</name>
<dbReference type="Proteomes" id="UP000182063">
    <property type="component" value="Chromosome"/>
</dbReference>
<evidence type="ECO:0000313" key="1">
    <source>
        <dbReference type="EMBL" id="API59538.1"/>
    </source>
</evidence>
<protein>
    <submittedName>
        <fullName evidence="1">Uncharacterized protein</fullName>
    </submittedName>
</protein>
<dbReference type="AlphaFoldDB" id="A0A1L3ZV88"/>
<reference evidence="2" key="1">
    <citation type="submission" date="2016-11" db="EMBL/GenBank/DDBJ databases">
        <title>Complete Genome Sequence of alachlor-degrading Sphingomonas sp. strain JJ-A5.</title>
        <authorList>
            <person name="Lee H."/>
            <person name="Ka J.-O."/>
        </authorList>
    </citation>
    <scope>NUCLEOTIDE SEQUENCE [LARGE SCALE GENOMIC DNA]</scope>
    <source>
        <strain evidence="2">JJ-A5</strain>
    </source>
</reference>
<dbReference type="OrthoDB" id="7876586at2"/>
<sequence length="236" mass="27044">MSGYVAMSREWLEHDIFDGDVFSRRDAWAWLIASAAWRQTKARIKGHSVDLERGELSYSVRFMAEKWGWSKSAVDRFLKLLTREGMISMRSKTGTTAGHPAGQGQSIITICNYAKYQTAEVAKRDNEETETGTTAGQQRDKELTIKPLNQENINIPDYEFGGKVIRLNLENYRAWEKAYPNLDLRAALQSRDDWLATEAPEATRKNWFVPTSNWLANLNRKHRQPSQSDEQVSVPC</sequence>
<keyword evidence="2" id="KW-1185">Reference proteome</keyword>
<proteinExistence type="predicted"/>
<dbReference type="KEGG" id="sphj:BSL82_09615"/>
<accession>A0A1L3ZV88</accession>
<dbReference type="EMBL" id="CP018221">
    <property type="protein sequence ID" value="API59538.1"/>
    <property type="molecule type" value="Genomic_DNA"/>
</dbReference>
<dbReference type="RefSeq" id="WP_072597160.1">
    <property type="nucleotide sequence ID" value="NZ_CP018221.1"/>
</dbReference>